<dbReference type="Gene3D" id="3.30.70.120">
    <property type="match status" value="1"/>
</dbReference>
<dbReference type="PANTHER" id="PTHR23419">
    <property type="entry name" value="DIVALENT CATION TOLERANCE CUTA-RELATED"/>
    <property type="match status" value="1"/>
</dbReference>
<evidence type="ECO:0000256" key="1">
    <source>
        <dbReference type="ARBA" id="ARBA00010169"/>
    </source>
</evidence>
<dbReference type="Pfam" id="PF03091">
    <property type="entry name" value="CutA1"/>
    <property type="match status" value="1"/>
</dbReference>
<dbReference type="RefSeq" id="WP_378613378.1">
    <property type="nucleotide sequence ID" value="NZ_JBHSAX010000014.1"/>
</dbReference>
<protein>
    <submittedName>
        <fullName evidence="2">Divalent-cation tolerance protein CutA</fullName>
    </submittedName>
</protein>
<sequence>MSVDEELVSVSITAADAGWLAGFTRRLLADRLVACGNLQPAVRSLYRWDGAIADEPEALVTLHTRRAHVQEIIVRADAEHPYDTPQVVAVPVAVVHPGYRDWVLAETEPGVVE</sequence>
<organism evidence="2 3">
    <name type="scientific">Nocardia jiangsuensis</name>
    <dbReference type="NCBI Taxonomy" id="1691563"/>
    <lineage>
        <taxon>Bacteria</taxon>
        <taxon>Bacillati</taxon>
        <taxon>Actinomycetota</taxon>
        <taxon>Actinomycetes</taxon>
        <taxon>Mycobacteriales</taxon>
        <taxon>Nocardiaceae</taxon>
        <taxon>Nocardia</taxon>
    </lineage>
</organism>
<dbReference type="EMBL" id="JBHSAX010000014">
    <property type="protein sequence ID" value="MFC3963628.1"/>
    <property type="molecule type" value="Genomic_DNA"/>
</dbReference>
<dbReference type="Proteomes" id="UP001595696">
    <property type="component" value="Unassembled WGS sequence"/>
</dbReference>
<evidence type="ECO:0000313" key="2">
    <source>
        <dbReference type="EMBL" id="MFC3963628.1"/>
    </source>
</evidence>
<dbReference type="SUPFAM" id="SSF54913">
    <property type="entry name" value="GlnB-like"/>
    <property type="match status" value="1"/>
</dbReference>
<comment type="caution">
    <text evidence="2">The sequence shown here is derived from an EMBL/GenBank/DDBJ whole genome shotgun (WGS) entry which is preliminary data.</text>
</comment>
<reference evidence="3" key="1">
    <citation type="journal article" date="2019" name="Int. J. Syst. Evol. Microbiol.">
        <title>The Global Catalogue of Microorganisms (GCM) 10K type strain sequencing project: providing services to taxonomists for standard genome sequencing and annotation.</title>
        <authorList>
            <consortium name="The Broad Institute Genomics Platform"/>
            <consortium name="The Broad Institute Genome Sequencing Center for Infectious Disease"/>
            <person name="Wu L."/>
            <person name="Ma J."/>
        </authorList>
    </citation>
    <scope>NUCLEOTIDE SEQUENCE [LARGE SCALE GENOMIC DNA]</scope>
    <source>
        <strain evidence="3">CGMCC 4.7330</strain>
    </source>
</reference>
<dbReference type="InterPro" id="IPR015867">
    <property type="entry name" value="N-reg_PII/ATP_PRibTrfase_C"/>
</dbReference>
<dbReference type="InterPro" id="IPR011322">
    <property type="entry name" value="N-reg_PII-like_a/b"/>
</dbReference>
<comment type="similarity">
    <text evidence="1">Belongs to the CutA family.</text>
</comment>
<dbReference type="PANTHER" id="PTHR23419:SF8">
    <property type="entry name" value="FI09726P"/>
    <property type="match status" value="1"/>
</dbReference>
<dbReference type="InterPro" id="IPR004323">
    <property type="entry name" value="Ion_tolerance_CutA"/>
</dbReference>
<gene>
    <name evidence="2" type="primary">cutA</name>
    <name evidence="2" type="ORF">ACFO0B_16675</name>
</gene>
<accession>A0ABV8DU21</accession>
<proteinExistence type="inferred from homology"/>
<name>A0ABV8DU21_9NOCA</name>
<evidence type="ECO:0000313" key="3">
    <source>
        <dbReference type="Proteomes" id="UP001595696"/>
    </source>
</evidence>
<keyword evidence="3" id="KW-1185">Reference proteome</keyword>